<comment type="caution">
    <text evidence="1">The sequence shown here is derived from an EMBL/GenBank/DDBJ whole genome shotgun (WGS) entry which is preliminary data.</text>
</comment>
<evidence type="ECO:0008006" key="3">
    <source>
        <dbReference type="Google" id="ProtNLM"/>
    </source>
</evidence>
<gene>
    <name evidence="1" type="ORF">CI633_16865</name>
</gene>
<dbReference type="EMBL" id="NPZM01000105">
    <property type="protein sequence ID" value="OYE50024.1"/>
    <property type="molecule type" value="Genomic_DNA"/>
</dbReference>
<name>A0A7Z1I848_SHISO</name>
<evidence type="ECO:0000313" key="2">
    <source>
        <dbReference type="Proteomes" id="UP000215497"/>
    </source>
</evidence>
<dbReference type="Proteomes" id="UP000215497">
    <property type="component" value="Unassembled WGS sequence"/>
</dbReference>
<reference evidence="1 2" key="1">
    <citation type="submission" date="2017-08" db="EMBL/GenBank/DDBJ databases">
        <authorList>
            <person name="Fouts D."/>
            <person name="Sutton G."/>
            <person name="Nguyen K."/>
            <person name="Thamlikitkul V."/>
        </authorList>
    </citation>
    <scope>NUCLEOTIDE SEQUENCE [LARGE SCALE GENOMIC DNA]</scope>
    <source>
        <strain evidence="1 2">ECCRETH04</strain>
    </source>
</reference>
<sequence length="380" mass="41791">MKIEYTPERGRGFVRPGETGKPQNWGFSGIKKAAPKWSRLSEQITRCAVCVCDPKHKHGDDSRYQAGGQCNQSGSVRCHTCNERFSLYSLRNCSRAKAHGANLSDSCSIFLRRLFRAGDNVLVNSLSVIVLSCIAMRRNTLHHGADGDYSGSLVLRRWSSSRATVTSCPISSAALMPICSTLARASSDDTRGFSPLPSAWRRAISPRMAVTINPALLSPSSLTDSIPCITSSGTLTVVSCDFAFLLDVAISETPNHRCVSVYTKKEIQKALTCVSCAHNMKHTERIVEIQRATPRSAGNTYGASNHKHYREEKFMVAVNHIPHLVHTQTAFVWRFLALSAGESQIIHVTAWTEREARSRCPSGCVAVFAAKIRQGETYAQ</sequence>
<dbReference type="NCBIfam" id="NF033153">
    <property type="entry name" value="phage_ICD_like"/>
    <property type="match status" value="1"/>
</dbReference>
<dbReference type="AlphaFoldDB" id="A0A7Z1I848"/>
<evidence type="ECO:0000313" key="1">
    <source>
        <dbReference type="EMBL" id="OYE50024.1"/>
    </source>
</evidence>
<organism evidence="1 2">
    <name type="scientific">Shigella sonnei</name>
    <dbReference type="NCBI Taxonomy" id="624"/>
    <lineage>
        <taxon>Bacteria</taxon>
        <taxon>Pseudomonadati</taxon>
        <taxon>Pseudomonadota</taxon>
        <taxon>Gammaproteobacteria</taxon>
        <taxon>Enterobacterales</taxon>
        <taxon>Enterobacteriaceae</taxon>
        <taxon>Shigella</taxon>
    </lineage>
</organism>
<accession>A0A7Z1I848</accession>
<proteinExistence type="predicted"/>
<protein>
    <recommendedName>
        <fullName evidence="3">Host cell division inhibitor Icd-like protein</fullName>
    </recommendedName>
</protein>